<dbReference type="Pfam" id="PF07534">
    <property type="entry name" value="TLD"/>
    <property type="match status" value="1"/>
</dbReference>
<dbReference type="CDD" id="cd18186">
    <property type="entry name" value="BTB_POZ_ZBTB_KLHL-like"/>
    <property type="match status" value="1"/>
</dbReference>
<reference evidence="3 5" key="1">
    <citation type="submission" date="2017-11" db="EMBL/GenBank/DDBJ databases">
        <title>The genome of Rhizophagus clarus HR1 reveals common genetic basis of auxotrophy among arbuscular mycorrhizal fungi.</title>
        <authorList>
            <person name="Kobayashi Y."/>
        </authorList>
    </citation>
    <scope>NUCLEOTIDE SEQUENCE [LARGE SCALE GENOMIC DNA]</scope>
    <source>
        <strain evidence="3 5">HR1</strain>
    </source>
</reference>
<evidence type="ECO:0000259" key="2">
    <source>
        <dbReference type="PROSITE" id="PS51886"/>
    </source>
</evidence>
<organism evidence="3 5">
    <name type="scientific">Rhizophagus clarus</name>
    <dbReference type="NCBI Taxonomy" id="94130"/>
    <lineage>
        <taxon>Eukaryota</taxon>
        <taxon>Fungi</taxon>
        <taxon>Fungi incertae sedis</taxon>
        <taxon>Mucoromycota</taxon>
        <taxon>Glomeromycotina</taxon>
        <taxon>Glomeromycetes</taxon>
        <taxon>Glomerales</taxon>
        <taxon>Glomeraceae</taxon>
        <taxon>Rhizophagus</taxon>
    </lineage>
</organism>
<dbReference type="Proteomes" id="UP000615446">
    <property type="component" value="Unassembled WGS sequence"/>
</dbReference>
<dbReference type="EMBL" id="BLAL01000011">
    <property type="protein sequence ID" value="GES73765.1"/>
    <property type="molecule type" value="Genomic_DNA"/>
</dbReference>
<dbReference type="PROSITE" id="PS50097">
    <property type="entry name" value="BTB"/>
    <property type="match status" value="1"/>
</dbReference>
<dbReference type="EMBL" id="BEXD01003957">
    <property type="protein sequence ID" value="GBC04616.1"/>
    <property type="molecule type" value="Genomic_DNA"/>
</dbReference>
<evidence type="ECO:0000259" key="1">
    <source>
        <dbReference type="PROSITE" id="PS50097"/>
    </source>
</evidence>
<feature type="domain" description="TLDc" evidence="2">
    <location>
        <begin position="296"/>
        <end position="471"/>
    </location>
</feature>
<name>A0A2Z6RP70_9GLOM</name>
<dbReference type="SMART" id="SM00584">
    <property type="entry name" value="TLDc"/>
    <property type="match status" value="1"/>
</dbReference>
<proteinExistence type="predicted"/>
<protein>
    <recommendedName>
        <fullName evidence="6">BTB domain-containing protein</fullName>
    </recommendedName>
</protein>
<dbReference type="InterPro" id="IPR000210">
    <property type="entry name" value="BTB/POZ_dom"/>
</dbReference>
<accession>A0A2Z6RP70</accession>
<feature type="domain" description="BTB" evidence="1">
    <location>
        <begin position="23"/>
        <end position="96"/>
    </location>
</feature>
<dbReference type="Pfam" id="PF00651">
    <property type="entry name" value="BTB"/>
    <property type="match status" value="1"/>
</dbReference>
<reference evidence="4" key="2">
    <citation type="submission" date="2019-10" db="EMBL/GenBank/DDBJ databases">
        <title>Conservation and host-specific expression of non-tandemly repeated heterogenous ribosome RNA gene in arbuscular mycorrhizal fungi.</title>
        <authorList>
            <person name="Maeda T."/>
            <person name="Kobayashi Y."/>
            <person name="Nakagawa T."/>
            <person name="Ezawa T."/>
            <person name="Yamaguchi K."/>
            <person name="Bino T."/>
            <person name="Nishimoto Y."/>
            <person name="Shigenobu S."/>
            <person name="Kawaguchi M."/>
        </authorList>
    </citation>
    <scope>NUCLEOTIDE SEQUENCE</scope>
    <source>
        <strain evidence="4">HR1</strain>
    </source>
</reference>
<evidence type="ECO:0000313" key="4">
    <source>
        <dbReference type="EMBL" id="GES73765.1"/>
    </source>
</evidence>
<dbReference type="InterPro" id="IPR006571">
    <property type="entry name" value="TLDc_dom"/>
</dbReference>
<dbReference type="PANTHER" id="PTHR24410:SF23">
    <property type="entry name" value="BTB DOMAIN-CONTAINING PROTEIN-RELATED"/>
    <property type="match status" value="1"/>
</dbReference>
<dbReference type="Pfam" id="PF07707">
    <property type="entry name" value="BACK"/>
    <property type="match status" value="1"/>
</dbReference>
<evidence type="ECO:0000313" key="5">
    <source>
        <dbReference type="Proteomes" id="UP000247702"/>
    </source>
</evidence>
<dbReference type="PROSITE" id="PS51886">
    <property type="entry name" value="TLDC"/>
    <property type="match status" value="1"/>
</dbReference>
<comment type="caution">
    <text evidence="3">The sequence shown here is derived from an EMBL/GenBank/DDBJ whole genome shotgun (WGS) entry which is preliminary data.</text>
</comment>
<dbReference type="SUPFAM" id="SSF54695">
    <property type="entry name" value="POZ domain"/>
    <property type="match status" value="1"/>
</dbReference>
<dbReference type="OrthoDB" id="45365at2759"/>
<dbReference type="Gene3D" id="1.25.40.420">
    <property type="match status" value="1"/>
</dbReference>
<dbReference type="PANTHER" id="PTHR24410">
    <property type="entry name" value="HL07962P-RELATED"/>
    <property type="match status" value="1"/>
</dbReference>
<dbReference type="InterPro" id="IPR051481">
    <property type="entry name" value="BTB-POZ/Galectin-3-binding"/>
</dbReference>
<dbReference type="Gene3D" id="3.30.710.10">
    <property type="entry name" value="Potassium Channel Kv1.1, Chain A"/>
    <property type="match status" value="1"/>
</dbReference>
<keyword evidence="5" id="KW-1185">Reference proteome</keyword>
<dbReference type="InterPro" id="IPR011333">
    <property type="entry name" value="SKP1/BTB/POZ_sf"/>
</dbReference>
<dbReference type="AlphaFoldDB" id="A0A2Z6RP70"/>
<dbReference type="SMART" id="SM00225">
    <property type="entry name" value="BTB"/>
    <property type="match status" value="1"/>
</dbReference>
<evidence type="ECO:0008006" key="6">
    <source>
        <dbReference type="Google" id="ProtNLM"/>
    </source>
</evidence>
<gene>
    <name evidence="4" type="ORF">RCL2_000127900</name>
    <name evidence="3" type="ORF">RclHR1_05780007</name>
</gene>
<evidence type="ECO:0000313" key="3">
    <source>
        <dbReference type="EMBL" id="GBC04616.1"/>
    </source>
</evidence>
<sequence length="471" mass="55471">MTSLFYSNLSKDLSLILNNADDYNVIIEVGENENKKEFRAHSVILRARSPYFKGALSSCWITKKNDMIIFNKPNISPNIFKIILRYIYMGEIDLSEVSCKEILELLIASDELLIEELFNHVQDYITEQPTDWIQGSVPLAFRTAFKLTNCKKLQNYCIESICEDSYSFIVSNEFLSIDKEILYKLLERDDLQTNEIVAWDRLIEWGIEQTPGLEDENCDREKWSEEDFVALKETLNQFIPLIRFAEITPNEFHNKIRPYKEIIPKQIYEEIEDFYHKSILPKMTTLPPRIRKIDSKIIKPKLVRIIVNWINKEDLWATSHYKFNLIYRGSIDGISNETFKNKCKGQMKGLVLIKVKQSNKIFGGYSSIGFHSIGNNDTNYDLYSRYYYSSDNFIFSFENSEDTQNMKISQVINYDKAIYDYYGTGFDFGFNSLFMYKNQYLHVNNGDNNYENNLNTHEIYEIEEIETFVIH</sequence>
<dbReference type="Proteomes" id="UP000247702">
    <property type="component" value="Unassembled WGS sequence"/>
</dbReference>
<dbReference type="InterPro" id="IPR011705">
    <property type="entry name" value="BACK"/>
</dbReference>